<evidence type="ECO:0000256" key="5">
    <source>
        <dbReference type="ARBA" id="ARBA00022722"/>
    </source>
</evidence>
<dbReference type="Gene3D" id="3.30.70.270">
    <property type="match status" value="2"/>
</dbReference>
<dbReference type="GO" id="GO:0003677">
    <property type="term" value="F:DNA binding"/>
    <property type="evidence" value="ECO:0007669"/>
    <property type="project" value="UniProtKB-KW"/>
</dbReference>
<dbReference type="FunFam" id="3.10.10.10:FF:000007">
    <property type="entry name" value="Retrovirus-related Pol polyprotein from transposon 17.6-like Protein"/>
    <property type="match status" value="1"/>
</dbReference>
<accession>A0A815JML6</accession>
<dbReference type="Gene3D" id="2.40.70.10">
    <property type="entry name" value="Acid Proteases"/>
    <property type="match status" value="1"/>
</dbReference>
<evidence type="ECO:0000313" key="19">
    <source>
        <dbReference type="EMBL" id="CAF1566657.1"/>
    </source>
</evidence>
<organism evidence="18 21">
    <name type="scientific">Adineta ricciae</name>
    <name type="common">Rotifer</name>
    <dbReference type="NCBI Taxonomy" id="249248"/>
    <lineage>
        <taxon>Eukaryota</taxon>
        <taxon>Metazoa</taxon>
        <taxon>Spiralia</taxon>
        <taxon>Gnathifera</taxon>
        <taxon>Rotifera</taxon>
        <taxon>Eurotatoria</taxon>
        <taxon>Bdelloidea</taxon>
        <taxon>Adinetida</taxon>
        <taxon>Adinetidae</taxon>
        <taxon>Adineta</taxon>
    </lineage>
</organism>
<dbReference type="EMBL" id="CAJNOJ010000299">
    <property type="protein sequence ID" value="CAF1381042.1"/>
    <property type="molecule type" value="Genomic_DNA"/>
</dbReference>
<dbReference type="Pfam" id="PF17917">
    <property type="entry name" value="RT_RNaseH"/>
    <property type="match status" value="1"/>
</dbReference>
<evidence type="ECO:0000256" key="14">
    <source>
        <dbReference type="ARBA" id="ARBA00023125"/>
    </source>
</evidence>
<keyword evidence="10" id="KW-0460">Magnesium</keyword>
<dbReference type="Proteomes" id="UP000663852">
    <property type="component" value="Unassembled WGS sequence"/>
</dbReference>
<evidence type="ECO:0000313" key="18">
    <source>
        <dbReference type="EMBL" id="CAF1381042.1"/>
    </source>
</evidence>
<dbReference type="InterPro" id="IPR041373">
    <property type="entry name" value="RT_RNaseH"/>
</dbReference>
<dbReference type="InterPro" id="IPR041588">
    <property type="entry name" value="Integrase_H2C2"/>
</dbReference>
<dbReference type="InterPro" id="IPR043502">
    <property type="entry name" value="DNA/RNA_pol_sf"/>
</dbReference>
<dbReference type="Gene3D" id="3.10.10.10">
    <property type="entry name" value="HIV Type 1 Reverse Transcriptase, subunit A, domain 1"/>
    <property type="match status" value="1"/>
</dbReference>
<sequence>MIDTGSTISAITPAYLEKIHHEPIRRVTKVCKAANNSDLKILGMVELKILVQNIVTKVNAFIIENLCTDVLLGNDWCNDYNVDISYSFRNITVCVGNQTAQVPFSKQINDAKPSNLRTSEDIVIPPRSAKVIQATTDAKELTAAIFTPSATLLMNEDICAPYALLRVDEYHTTLSLMNISNTPRTIFKGTQLGTLIEHHNERCCYVNTTTEDHAKHVSSSTTTTEKSTSFRFRVESLLAHLSKHHQQHLQPVLLKHSTVFDNSEPTVMKINTKHRIPIQEHHAPIQSYPYRKAPKEREIINEQVTEMLKNNVIRPSSSPWSSPVVIVKKKDGKPRFCVDYRRLNYITERDVYPLPRIDDIIDRLAGAKYFTTLDMKQGYWQVPIEEKDKQKTAFVTSEGLFEFNVLPFGLSNAPATFQRIVNSILGALRWDIALVYLDDVIIYSRSLVQHAQHLDAVLCALQEANIKLNAEKCSICKKELDYLGFRITSDGIKPTRTNVRKTIDFPVPTSAKQAYAFVQMAQFYRRFIPNFSTIAAPLNVFRNNNIDFIWTNGCQQAFDELKTRLSQYPLLAYPDDRSTFRLSINTDASNTGIGGVLHQMTPQGPKPITYLSRSLSIQEKKFSTVEKECLALVWCITKLRHYLYGCDFDILTDHHPLCWLNKRTSKNGRLDRWAVQLQEFRFNIKHTSGKCNTVADCLSRYPLNDPDDIVEANIDLMHGQNIANINAVITDTKPIFDPADIRAAQVADKKTSHILESLASGSNIKSFCLKDNVLCKMVQRQGQPTHTLPFVPKSMRHNLLVAYHDHPTGGHLGVYKTWCKIKDRYYWPGQYSDVKNHVLSCKPCQQFKICRKKPAGLLQPIEQPAGVMDLLGLDFIGPVPMSSRGNRYILVCTDYLSKYCITEATKDCSATAAARFLVERVILHYGVPKQLLTDQGTHFTAKVFEAVARRCGVHHITATTYHPSTNGLTERLNATIANSIGPYVNQQQSDWDEYLPFVTYSYNTSKQASTQIEPYKLMFGRVPRLPFDMPNTTVVLPTPNDYFIQLDQFLNQAKHVARCNVKQQQNIYKRRFDTGRIDQKFSIGQHVWLKQMMNHKLKKFSPKYYGPFQIEQQHGRLNYVVKSPYDGRTETVHVSRLKPV</sequence>
<dbReference type="InterPro" id="IPR056924">
    <property type="entry name" value="SH3_Tf2-1"/>
</dbReference>
<dbReference type="GO" id="GO:0004519">
    <property type="term" value="F:endonuclease activity"/>
    <property type="evidence" value="ECO:0007669"/>
    <property type="project" value="UniProtKB-KW"/>
</dbReference>
<dbReference type="Gene3D" id="3.10.20.370">
    <property type="match status" value="1"/>
</dbReference>
<keyword evidence="5" id="KW-0540">Nuclease</keyword>
<dbReference type="InterPro" id="IPR000477">
    <property type="entry name" value="RT_dom"/>
</dbReference>
<dbReference type="CDD" id="cd09274">
    <property type="entry name" value="RNase_HI_RT_Ty3"/>
    <property type="match status" value="1"/>
</dbReference>
<dbReference type="SUPFAM" id="SSF56672">
    <property type="entry name" value="DNA/RNA polymerases"/>
    <property type="match status" value="1"/>
</dbReference>
<keyword evidence="2" id="KW-0645">Protease</keyword>
<dbReference type="Pfam" id="PF17921">
    <property type="entry name" value="Integrase_H2C2"/>
    <property type="match status" value="1"/>
</dbReference>
<dbReference type="FunFam" id="3.30.420.10:FF:000032">
    <property type="entry name" value="Retrovirus-related Pol polyprotein from transposon 297-like Protein"/>
    <property type="match status" value="1"/>
</dbReference>
<keyword evidence="15" id="KW-0233">DNA recombination</keyword>
<keyword evidence="7" id="KW-0064">Aspartyl protease</keyword>
<dbReference type="GO" id="GO:0015074">
    <property type="term" value="P:DNA integration"/>
    <property type="evidence" value="ECO:0007669"/>
    <property type="project" value="UniProtKB-KW"/>
</dbReference>
<dbReference type="Gene3D" id="3.30.420.10">
    <property type="entry name" value="Ribonuclease H-like superfamily/Ribonuclease H"/>
    <property type="match status" value="1"/>
</dbReference>
<evidence type="ECO:0000256" key="8">
    <source>
        <dbReference type="ARBA" id="ARBA00022759"/>
    </source>
</evidence>
<keyword evidence="3" id="KW-0808">Transferase</keyword>
<dbReference type="Pfam" id="PF24626">
    <property type="entry name" value="SH3_Tf2-1"/>
    <property type="match status" value="1"/>
</dbReference>
<dbReference type="GO" id="GO:0006310">
    <property type="term" value="P:DNA recombination"/>
    <property type="evidence" value="ECO:0007669"/>
    <property type="project" value="UniProtKB-KW"/>
</dbReference>
<evidence type="ECO:0000256" key="10">
    <source>
        <dbReference type="ARBA" id="ARBA00022842"/>
    </source>
</evidence>
<dbReference type="FunFam" id="3.10.20.370:FF:000001">
    <property type="entry name" value="Retrovirus-related Pol polyprotein from transposon 17.6-like protein"/>
    <property type="match status" value="1"/>
</dbReference>
<dbReference type="PROSITE" id="PS50878">
    <property type="entry name" value="RT_POL"/>
    <property type="match status" value="1"/>
</dbReference>
<dbReference type="GO" id="GO:0006508">
    <property type="term" value="P:proteolysis"/>
    <property type="evidence" value="ECO:0007669"/>
    <property type="project" value="UniProtKB-KW"/>
</dbReference>
<dbReference type="SUPFAM" id="SSF50630">
    <property type="entry name" value="Acid proteases"/>
    <property type="match status" value="1"/>
</dbReference>
<dbReference type="InterPro" id="IPR043128">
    <property type="entry name" value="Rev_trsase/Diguanyl_cyclase"/>
</dbReference>
<name>A0A815JML6_ADIRI</name>
<evidence type="ECO:0000256" key="11">
    <source>
        <dbReference type="ARBA" id="ARBA00022908"/>
    </source>
</evidence>
<dbReference type="InterPro" id="IPR001584">
    <property type="entry name" value="Integrase_cat-core"/>
</dbReference>
<proteinExistence type="predicted"/>
<dbReference type="GO" id="GO:0003964">
    <property type="term" value="F:RNA-directed DNA polymerase activity"/>
    <property type="evidence" value="ECO:0007669"/>
    <property type="project" value="UniProtKB-KW"/>
</dbReference>
<evidence type="ECO:0000256" key="7">
    <source>
        <dbReference type="ARBA" id="ARBA00022750"/>
    </source>
</evidence>
<evidence type="ECO:0000256" key="4">
    <source>
        <dbReference type="ARBA" id="ARBA00022695"/>
    </source>
</evidence>
<evidence type="ECO:0000256" key="15">
    <source>
        <dbReference type="ARBA" id="ARBA00023172"/>
    </source>
</evidence>
<evidence type="ECO:0000256" key="3">
    <source>
        <dbReference type="ARBA" id="ARBA00022679"/>
    </source>
</evidence>
<keyword evidence="11" id="KW-0229">DNA integration</keyword>
<evidence type="ECO:0000259" key="16">
    <source>
        <dbReference type="PROSITE" id="PS50878"/>
    </source>
</evidence>
<keyword evidence="14" id="KW-0238">DNA-binding</keyword>
<dbReference type="EC" id="2.7.7.49" evidence="1"/>
<evidence type="ECO:0000256" key="1">
    <source>
        <dbReference type="ARBA" id="ARBA00012493"/>
    </source>
</evidence>
<evidence type="ECO:0000256" key="13">
    <source>
        <dbReference type="ARBA" id="ARBA00022932"/>
    </source>
</evidence>
<dbReference type="FunFam" id="1.10.340.70:FF:000001">
    <property type="entry name" value="Retrovirus-related Pol polyprotein from transposon gypsy-like Protein"/>
    <property type="match status" value="1"/>
</dbReference>
<dbReference type="FunFam" id="3.30.70.270:FF:000020">
    <property type="entry name" value="Transposon Tf2-6 polyprotein-like Protein"/>
    <property type="match status" value="1"/>
</dbReference>
<dbReference type="Pfam" id="PF00665">
    <property type="entry name" value="rve"/>
    <property type="match status" value="1"/>
</dbReference>
<keyword evidence="6" id="KW-0479">Metal-binding</keyword>
<dbReference type="OrthoDB" id="4369127at2759"/>
<evidence type="ECO:0000256" key="6">
    <source>
        <dbReference type="ARBA" id="ARBA00022723"/>
    </source>
</evidence>
<keyword evidence="8" id="KW-0255">Endonuclease</keyword>
<evidence type="ECO:0000259" key="17">
    <source>
        <dbReference type="PROSITE" id="PS50994"/>
    </source>
</evidence>
<comment type="caution">
    <text evidence="18">The sequence shown here is derived from an EMBL/GenBank/DDBJ whole genome shotgun (WGS) entry which is preliminary data.</text>
</comment>
<keyword evidence="4" id="KW-0548">Nucleotidyltransferase</keyword>
<feature type="domain" description="Reverse transcriptase" evidence="16">
    <location>
        <begin position="308"/>
        <end position="487"/>
    </location>
</feature>
<evidence type="ECO:0000313" key="21">
    <source>
        <dbReference type="Proteomes" id="UP000663852"/>
    </source>
</evidence>
<keyword evidence="12" id="KW-0695">RNA-directed DNA polymerase</keyword>
<dbReference type="Pfam" id="PF00078">
    <property type="entry name" value="RVT_1"/>
    <property type="match status" value="1"/>
</dbReference>
<dbReference type="InterPro" id="IPR012337">
    <property type="entry name" value="RNaseH-like_sf"/>
</dbReference>
<dbReference type="InterPro" id="IPR050951">
    <property type="entry name" value="Retrovirus_Pol_polyprotein"/>
</dbReference>
<dbReference type="InterPro" id="IPR021109">
    <property type="entry name" value="Peptidase_aspartic_dom_sf"/>
</dbReference>
<dbReference type="EMBL" id="CAJNOR010005537">
    <property type="protein sequence ID" value="CAF1566657.1"/>
    <property type="molecule type" value="Genomic_DNA"/>
</dbReference>
<gene>
    <name evidence="18" type="ORF">EDS130_LOCUS34927</name>
    <name evidence="19" type="ORF">XAT740_LOCUS44088</name>
</gene>
<evidence type="ECO:0000256" key="9">
    <source>
        <dbReference type="ARBA" id="ARBA00022801"/>
    </source>
</evidence>
<evidence type="ECO:0000313" key="20">
    <source>
        <dbReference type="Proteomes" id="UP000663828"/>
    </source>
</evidence>
<dbReference type="CDD" id="cd01647">
    <property type="entry name" value="RT_LTR"/>
    <property type="match status" value="1"/>
</dbReference>
<keyword evidence="9" id="KW-0378">Hydrolase</keyword>
<dbReference type="GO" id="GO:0004190">
    <property type="term" value="F:aspartic-type endopeptidase activity"/>
    <property type="evidence" value="ECO:0007669"/>
    <property type="project" value="UniProtKB-KW"/>
</dbReference>
<dbReference type="Proteomes" id="UP000663828">
    <property type="component" value="Unassembled WGS sequence"/>
</dbReference>
<dbReference type="PROSITE" id="PS50994">
    <property type="entry name" value="INTEGRASE"/>
    <property type="match status" value="1"/>
</dbReference>
<keyword evidence="13" id="KW-0239">DNA-directed DNA polymerase</keyword>
<dbReference type="AlphaFoldDB" id="A0A815JML6"/>
<reference evidence="18" key="1">
    <citation type="submission" date="2021-02" db="EMBL/GenBank/DDBJ databases">
        <authorList>
            <person name="Nowell W R."/>
        </authorList>
    </citation>
    <scope>NUCLEOTIDE SEQUENCE</scope>
</reference>
<protein>
    <recommendedName>
        <fullName evidence="1">RNA-directed DNA polymerase</fullName>
        <ecNumber evidence="1">2.7.7.49</ecNumber>
    </recommendedName>
</protein>
<feature type="domain" description="Integrase catalytic" evidence="17">
    <location>
        <begin position="860"/>
        <end position="1022"/>
    </location>
</feature>
<keyword evidence="20" id="KW-1185">Reference proteome</keyword>
<dbReference type="GO" id="GO:0003887">
    <property type="term" value="F:DNA-directed DNA polymerase activity"/>
    <property type="evidence" value="ECO:0007669"/>
    <property type="project" value="UniProtKB-KW"/>
</dbReference>
<dbReference type="PANTHER" id="PTHR37984:SF5">
    <property type="entry name" value="PROTEIN NYNRIN-LIKE"/>
    <property type="match status" value="1"/>
</dbReference>
<evidence type="ECO:0000256" key="2">
    <source>
        <dbReference type="ARBA" id="ARBA00022670"/>
    </source>
</evidence>
<dbReference type="PANTHER" id="PTHR37984">
    <property type="entry name" value="PROTEIN CBG26694"/>
    <property type="match status" value="1"/>
</dbReference>
<dbReference type="CDD" id="cd00303">
    <property type="entry name" value="retropepsin_like"/>
    <property type="match status" value="1"/>
</dbReference>
<dbReference type="InterPro" id="IPR036397">
    <property type="entry name" value="RNaseH_sf"/>
</dbReference>
<evidence type="ECO:0000256" key="12">
    <source>
        <dbReference type="ARBA" id="ARBA00022918"/>
    </source>
</evidence>
<dbReference type="GO" id="GO:0046872">
    <property type="term" value="F:metal ion binding"/>
    <property type="evidence" value="ECO:0007669"/>
    <property type="project" value="UniProtKB-KW"/>
</dbReference>
<dbReference type="SUPFAM" id="SSF53098">
    <property type="entry name" value="Ribonuclease H-like"/>
    <property type="match status" value="1"/>
</dbReference>
<dbReference type="Gene3D" id="1.10.340.70">
    <property type="match status" value="1"/>
</dbReference>